<dbReference type="Proteomes" id="UP001198402">
    <property type="component" value="Unassembled WGS sequence"/>
</dbReference>
<evidence type="ECO:0000256" key="1">
    <source>
        <dbReference type="SAM" id="Phobius"/>
    </source>
</evidence>
<dbReference type="EMBL" id="JAIUJS010000009">
    <property type="protein sequence ID" value="MCA0154276.1"/>
    <property type="molecule type" value="Genomic_DNA"/>
</dbReference>
<name>A0ABS7Y2X0_9FLAO</name>
<dbReference type="InterPro" id="IPR045749">
    <property type="entry name" value="DUF6090"/>
</dbReference>
<reference evidence="3" key="1">
    <citation type="submission" date="2023-07" db="EMBL/GenBank/DDBJ databases">
        <authorList>
            <person name="Yue Y."/>
        </authorList>
    </citation>
    <scope>NUCLEOTIDE SEQUENCE [LARGE SCALE GENOMIC DNA]</scope>
    <source>
        <strain evidence="3">2Y89</strain>
    </source>
</reference>
<gene>
    <name evidence="2" type="ORF">LBV24_13690</name>
</gene>
<evidence type="ECO:0000313" key="2">
    <source>
        <dbReference type="EMBL" id="MCA0154276.1"/>
    </source>
</evidence>
<feature type="transmembrane region" description="Helical" evidence="1">
    <location>
        <begin position="21"/>
        <end position="42"/>
    </location>
</feature>
<dbReference type="RefSeq" id="WP_224479224.1">
    <property type="nucleotide sequence ID" value="NZ_JAIUJS010000009.1"/>
</dbReference>
<keyword evidence="1" id="KW-1133">Transmembrane helix</keyword>
<keyword evidence="3" id="KW-1185">Reference proteome</keyword>
<keyword evidence="1" id="KW-0812">Transmembrane</keyword>
<organism evidence="2 3">
    <name type="scientific">Winogradskyella vincentii</name>
    <dbReference type="NCBI Taxonomy" id="2877122"/>
    <lineage>
        <taxon>Bacteria</taxon>
        <taxon>Pseudomonadati</taxon>
        <taxon>Bacteroidota</taxon>
        <taxon>Flavobacteriia</taxon>
        <taxon>Flavobacteriales</taxon>
        <taxon>Flavobacteriaceae</taxon>
        <taxon>Winogradskyella</taxon>
    </lineage>
</organism>
<proteinExistence type="predicted"/>
<dbReference type="Pfam" id="PF19578">
    <property type="entry name" value="DUF6090"/>
    <property type="match status" value="1"/>
</dbReference>
<comment type="caution">
    <text evidence="2">The sequence shown here is derived from an EMBL/GenBank/DDBJ whole genome shotgun (WGS) entry which is preliminary data.</text>
</comment>
<protein>
    <submittedName>
        <fullName evidence="2">Uncharacterized protein</fullName>
    </submittedName>
</protein>
<keyword evidence="1" id="KW-0472">Membrane</keyword>
<sequence length="245" mass="28665">MIKFFRHIRKSLLMENKTGKYFKYAIGEIFLVVIGILIALQINNWNENRKLRGAEIKLLQNVKTSIEADTLRINFYINFFSAVEKSNDRINLYIEKDLSYNDSLSFAMSTAIFWPKIDQEIFATITSSDLNTISNDSLKKEIIAYYSYANGEFDTSIERYTNYIEDGVRNIFNTRFTGFGAIPDEEKISMVPNDFEALKKDKEYLYYLKTQQNYLHWYMKRPLNGAKEKADNLLGSIADELTQFE</sequence>
<accession>A0ABS7Y2X0</accession>
<evidence type="ECO:0000313" key="3">
    <source>
        <dbReference type="Proteomes" id="UP001198402"/>
    </source>
</evidence>